<dbReference type="Pfam" id="PF25349">
    <property type="entry name" value="PH_PHS1"/>
    <property type="match status" value="1"/>
</dbReference>
<dbReference type="InterPro" id="IPR057619">
    <property type="entry name" value="PH_PHS1"/>
</dbReference>
<dbReference type="OrthoDB" id="1864854at2759"/>
<dbReference type="Proteomes" id="UP000631114">
    <property type="component" value="Unassembled WGS sequence"/>
</dbReference>
<keyword evidence="3" id="KW-1185">Reference proteome</keyword>
<dbReference type="EMBL" id="JADFTS010000001">
    <property type="protein sequence ID" value="KAF9625676.1"/>
    <property type="molecule type" value="Genomic_DNA"/>
</dbReference>
<evidence type="ECO:0000313" key="3">
    <source>
        <dbReference type="Proteomes" id="UP000631114"/>
    </source>
</evidence>
<accession>A0A835MJ73</accession>
<comment type="caution">
    <text evidence="2">The sequence shown here is derived from an EMBL/GenBank/DDBJ whole genome shotgun (WGS) entry which is preliminary data.</text>
</comment>
<proteinExistence type="predicted"/>
<organism evidence="2 3">
    <name type="scientific">Coptis chinensis</name>
    <dbReference type="NCBI Taxonomy" id="261450"/>
    <lineage>
        <taxon>Eukaryota</taxon>
        <taxon>Viridiplantae</taxon>
        <taxon>Streptophyta</taxon>
        <taxon>Embryophyta</taxon>
        <taxon>Tracheophyta</taxon>
        <taxon>Spermatophyta</taxon>
        <taxon>Magnoliopsida</taxon>
        <taxon>Ranunculales</taxon>
        <taxon>Ranunculaceae</taxon>
        <taxon>Coptidoideae</taxon>
        <taxon>Coptis</taxon>
    </lineage>
</organism>
<protein>
    <recommendedName>
        <fullName evidence="1">Poor homologous synapsis 1 PH domain-containing protein</fullName>
    </recommendedName>
</protein>
<name>A0A835MJ73_9MAGN</name>
<reference evidence="2 3" key="1">
    <citation type="submission" date="2020-10" db="EMBL/GenBank/DDBJ databases">
        <title>The Coptis chinensis genome and diversification of protoberbering-type alkaloids.</title>
        <authorList>
            <person name="Wang B."/>
            <person name="Shu S."/>
            <person name="Song C."/>
            <person name="Liu Y."/>
        </authorList>
    </citation>
    <scope>NUCLEOTIDE SEQUENCE [LARGE SCALE GENOMIC DNA]</scope>
    <source>
        <strain evidence="2">HL-2020</strain>
        <tissue evidence="2">Leaf</tissue>
    </source>
</reference>
<evidence type="ECO:0000259" key="1">
    <source>
        <dbReference type="Pfam" id="PF25349"/>
    </source>
</evidence>
<evidence type="ECO:0000313" key="2">
    <source>
        <dbReference type="EMBL" id="KAF9625676.1"/>
    </source>
</evidence>
<sequence>IVTDFLNPESVLLVSIGDKVFEEHFTCNLHFSWPQVSCVSTQCPPRGSRVIFASYKDCHGQASSSISLGSIISVACDPDGLQIQKFALRFASSCDAETFIGALKDSLKDAMEMGVTRSDSGSELSSQSEFVPSDRLQFRPEELSFVDPVATYSPQMRSILNYNSNENRCCQESLVGQGQNFERVSQVDLPPSFTALLTNCSTEVEQEKVMAPDELDLESLVMRYASESSFLDMLDKIDEVITEMGGDLAL</sequence>
<gene>
    <name evidence="2" type="ORF">IFM89_025461</name>
</gene>
<feature type="domain" description="Poor homologous synapsis 1 PH" evidence="1">
    <location>
        <begin position="2"/>
        <end position="113"/>
    </location>
</feature>
<feature type="non-terminal residue" evidence="2">
    <location>
        <position position="250"/>
    </location>
</feature>
<dbReference type="AlphaFoldDB" id="A0A835MJ73"/>